<evidence type="ECO:0000313" key="2">
    <source>
        <dbReference type="EMBL" id="TRY74747.1"/>
    </source>
</evidence>
<accession>A0A553PAN9</accession>
<protein>
    <recommendedName>
        <fullName evidence="4">DUF962 domain-containing protein</fullName>
    </recommendedName>
</protein>
<keyword evidence="1" id="KW-1133">Transmembrane helix</keyword>
<dbReference type="Pfam" id="PF06127">
    <property type="entry name" value="Mpo1-like"/>
    <property type="match status" value="1"/>
</dbReference>
<keyword evidence="1" id="KW-0812">Transmembrane</keyword>
<dbReference type="OrthoDB" id="5511466at2759"/>
<keyword evidence="3" id="KW-1185">Reference proteome</keyword>
<name>A0A553PAN9_TIGCA</name>
<dbReference type="AlphaFoldDB" id="A0A553PAN9"/>
<proteinExistence type="predicted"/>
<feature type="transmembrane region" description="Helical" evidence="1">
    <location>
        <begin position="9"/>
        <end position="31"/>
    </location>
</feature>
<dbReference type="PANTHER" id="PTHR34205">
    <property type="entry name" value="TRANSMEMBRANE PROTEIN"/>
    <property type="match status" value="1"/>
</dbReference>
<evidence type="ECO:0000313" key="3">
    <source>
        <dbReference type="Proteomes" id="UP000318571"/>
    </source>
</evidence>
<evidence type="ECO:0000256" key="1">
    <source>
        <dbReference type="SAM" id="Phobius"/>
    </source>
</evidence>
<dbReference type="PANTHER" id="PTHR34205:SF2">
    <property type="entry name" value="DUF962 DOMAIN-CONTAINING PROTEIN"/>
    <property type="match status" value="1"/>
</dbReference>
<feature type="transmembrane region" description="Helical" evidence="1">
    <location>
        <begin position="81"/>
        <end position="100"/>
    </location>
</feature>
<reference evidence="2 3" key="1">
    <citation type="journal article" date="2018" name="Nat. Ecol. Evol.">
        <title>Genomic signatures of mitonuclear coevolution across populations of Tigriopus californicus.</title>
        <authorList>
            <person name="Barreto F.S."/>
            <person name="Watson E.T."/>
            <person name="Lima T.G."/>
            <person name="Willett C.S."/>
            <person name="Edmands S."/>
            <person name="Li W."/>
            <person name="Burton R.S."/>
        </authorList>
    </citation>
    <scope>NUCLEOTIDE SEQUENCE [LARGE SCALE GENOMIC DNA]</scope>
    <source>
        <strain evidence="2 3">San Diego</strain>
    </source>
</reference>
<comment type="caution">
    <text evidence="2">The sequence shown here is derived from an EMBL/GenBank/DDBJ whole genome shotgun (WGS) entry which is preliminary data.</text>
</comment>
<dbReference type="EMBL" id="VCGU01000005">
    <property type="protein sequence ID" value="TRY74747.1"/>
    <property type="molecule type" value="Genomic_DNA"/>
</dbReference>
<feature type="transmembrane region" description="Helical" evidence="1">
    <location>
        <begin position="107"/>
        <end position="125"/>
    </location>
</feature>
<sequence>MGRPTSLRYLVKTTFRGTILGLLASFILYYFHLQNGTLQDIAPSSEECVVFNQNNYGSRISSLQEFYPFYLCEHFKPKTKLFHFLGLFNAVLLIFIFVVYNRHPKTILFAFMQGYLFAWVSHAFIEVNKPATFTYPAYSFVSDWIMFKDLWLGSLAMW</sequence>
<dbReference type="InterPro" id="IPR009305">
    <property type="entry name" value="Mpo1-like"/>
</dbReference>
<gene>
    <name evidence="2" type="ORF">TCAL_00556</name>
</gene>
<organism evidence="2 3">
    <name type="scientific">Tigriopus californicus</name>
    <name type="common">Marine copepod</name>
    <dbReference type="NCBI Taxonomy" id="6832"/>
    <lineage>
        <taxon>Eukaryota</taxon>
        <taxon>Metazoa</taxon>
        <taxon>Ecdysozoa</taxon>
        <taxon>Arthropoda</taxon>
        <taxon>Crustacea</taxon>
        <taxon>Multicrustacea</taxon>
        <taxon>Hexanauplia</taxon>
        <taxon>Copepoda</taxon>
        <taxon>Harpacticoida</taxon>
        <taxon>Harpacticidae</taxon>
        <taxon>Tigriopus</taxon>
    </lineage>
</organism>
<evidence type="ECO:0008006" key="4">
    <source>
        <dbReference type="Google" id="ProtNLM"/>
    </source>
</evidence>
<keyword evidence="1" id="KW-0472">Membrane</keyword>
<dbReference type="Proteomes" id="UP000318571">
    <property type="component" value="Chromosome 2"/>
</dbReference>